<keyword evidence="7 8" id="KW-0804">Transcription</keyword>
<keyword evidence="3 8" id="KW-0863">Zinc-finger</keyword>
<feature type="zinc finger region" evidence="8">
    <location>
        <begin position="3"/>
        <end position="34"/>
    </location>
</feature>
<feature type="domain" description="ATP-cone" evidence="10">
    <location>
        <begin position="50"/>
        <end position="140"/>
    </location>
</feature>
<feature type="region of interest" description="Disordered" evidence="9">
    <location>
        <begin position="150"/>
        <end position="174"/>
    </location>
</feature>
<dbReference type="Proteomes" id="UP000189674">
    <property type="component" value="Chromosome"/>
</dbReference>
<proteinExistence type="inferred from homology"/>
<dbReference type="RefSeq" id="WP_146659531.1">
    <property type="nucleotide sequence ID" value="NZ_CP019791.1"/>
</dbReference>
<keyword evidence="6 8" id="KW-0238">DNA-binding</keyword>
<dbReference type="InterPro" id="IPR055173">
    <property type="entry name" value="NrdR-like_N"/>
</dbReference>
<dbReference type="PANTHER" id="PTHR30455:SF2">
    <property type="entry name" value="TRANSCRIPTIONAL REPRESSOR NRDR"/>
    <property type="match status" value="1"/>
</dbReference>
<dbReference type="Pfam" id="PF03477">
    <property type="entry name" value="ATP-cone"/>
    <property type="match status" value="1"/>
</dbReference>
<dbReference type="Pfam" id="PF22811">
    <property type="entry name" value="Zn_ribbon_NrdR"/>
    <property type="match status" value="1"/>
</dbReference>
<dbReference type="PANTHER" id="PTHR30455">
    <property type="entry name" value="TRANSCRIPTIONAL REPRESSOR NRDR"/>
    <property type="match status" value="1"/>
</dbReference>
<dbReference type="GO" id="GO:0005524">
    <property type="term" value="F:ATP binding"/>
    <property type="evidence" value="ECO:0007669"/>
    <property type="project" value="UniProtKB-UniRule"/>
</dbReference>
<evidence type="ECO:0000256" key="6">
    <source>
        <dbReference type="ARBA" id="ARBA00023125"/>
    </source>
</evidence>
<dbReference type="OrthoDB" id="9807461at2"/>
<dbReference type="AlphaFoldDB" id="A0A1U9NIM6"/>
<dbReference type="EMBL" id="CP019791">
    <property type="protein sequence ID" value="AQT67356.1"/>
    <property type="molecule type" value="Genomic_DNA"/>
</dbReference>
<dbReference type="STRING" id="1936003.STSP2_00500"/>
<dbReference type="NCBIfam" id="TIGR00244">
    <property type="entry name" value="transcriptional regulator NrdR"/>
    <property type="match status" value="1"/>
</dbReference>
<keyword evidence="5 8" id="KW-0805">Transcription regulation</keyword>
<name>A0A1U9NIM6_9BACT</name>
<dbReference type="GO" id="GO:0003677">
    <property type="term" value="F:DNA binding"/>
    <property type="evidence" value="ECO:0007669"/>
    <property type="project" value="UniProtKB-KW"/>
</dbReference>
<evidence type="ECO:0000256" key="5">
    <source>
        <dbReference type="ARBA" id="ARBA00023015"/>
    </source>
</evidence>
<dbReference type="KEGG" id="alus:STSP2_00500"/>
<dbReference type="InterPro" id="IPR003796">
    <property type="entry name" value="RNR_NrdR-like"/>
</dbReference>
<keyword evidence="1 8" id="KW-0678">Repressor</keyword>
<accession>A0A1U9NIM6</accession>
<evidence type="ECO:0000256" key="4">
    <source>
        <dbReference type="ARBA" id="ARBA00022840"/>
    </source>
</evidence>
<keyword evidence="2 8" id="KW-0547">Nucleotide-binding</keyword>
<comment type="function">
    <text evidence="8">Negatively regulates transcription of bacterial ribonucleotide reductase nrd genes and operons by binding to NrdR-boxes.</text>
</comment>
<keyword evidence="12" id="KW-1185">Reference proteome</keyword>
<protein>
    <recommendedName>
        <fullName evidence="8">Transcriptional repressor NrdR</fullName>
    </recommendedName>
</protein>
<keyword evidence="8" id="KW-0479">Metal-binding</keyword>
<evidence type="ECO:0000256" key="2">
    <source>
        <dbReference type="ARBA" id="ARBA00022741"/>
    </source>
</evidence>
<gene>
    <name evidence="8 11" type="primary">nrdR</name>
    <name evidence="11" type="ORF">STSP2_00500</name>
</gene>
<evidence type="ECO:0000313" key="12">
    <source>
        <dbReference type="Proteomes" id="UP000189674"/>
    </source>
</evidence>
<evidence type="ECO:0000256" key="3">
    <source>
        <dbReference type="ARBA" id="ARBA00022771"/>
    </source>
</evidence>
<evidence type="ECO:0000256" key="7">
    <source>
        <dbReference type="ARBA" id="ARBA00023163"/>
    </source>
</evidence>
<evidence type="ECO:0000313" key="11">
    <source>
        <dbReference type="EMBL" id="AQT67356.1"/>
    </source>
</evidence>
<dbReference type="InterPro" id="IPR005144">
    <property type="entry name" value="ATP-cone_dom"/>
</dbReference>
<keyword evidence="8" id="KW-0862">Zinc</keyword>
<reference evidence="12" key="1">
    <citation type="submission" date="2017-02" db="EMBL/GenBank/DDBJ databases">
        <title>Comparative genomics and description of representatives of a novel lineage of planctomycetes thriving in anoxic sediments.</title>
        <authorList>
            <person name="Spring S."/>
            <person name="Bunk B."/>
            <person name="Sproer C."/>
        </authorList>
    </citation>
    <scope>NUCLEOTIDE SEQUENCE [LARGE SCALE GENOMIC DNA]</scope>
    <source>
        <strain evidence="12">ST-NAGAB-D1</strain>
    </source>
</reference>
<evidence type="ECO:0000256" key="9">
    <source>
        <dbReference type="SAM" id="MobiDB-lite"/>
    </source>
</evidence>
<dbReference type="GO" id="GO:0045892">
    <property type="term" value="P:negative regulation of DNA-templated transcription"/>
    <property type="evidence" value="ECO:0007669"/>
    <property type="project" value="UniProtKB-UniRule"/>
</dbReference>
<comment type="cofactor">
    <cofactor evidence="8">
        <name>Zn(2+)</name>
        <dbReference type="ChEBI" id="CHEBI:29105"/>
    </cofactor>
    <text evidence="8">Binds 1 zinc ion.</text>
</comment>
<evidence type="ECO:0000259" key="10">
    <source>
        <dbReference type="PROSITE" id="PS51161"/>
    </source>
</evidence>
<dbReference type="GO" id="GO:0008270">
    <property type="term" value="F:zinc ion binding"/>
    <property type="evidence" value="ECO:0007669"/>
    <property type="project" value="UniProtKB-UniRule"/>
</dbReference>
<organism evidence="11 12">
    <name type="scientific">Anaerohalosphaera lusitana</name>
    <dbReference type="NCBI Taxonomy" id="1936003"/>
    <lineage>
        <taxon>Bacteria</taxon>
        <taxon>Pseudomonadati</taxon>
        <taxon>Planctomycetota</taxon>
        <taxon>Phycisphaerae</taxon>
        <taxon>Sedimentisphaerales</taxon>
        <taxon>Anaerohalosphaeraceae</taxon>
        <taxon>Anaerohalosphaera</taxon>
    </lineage>
</organism>
<evidence type="ECO:0000256" key="8">
    <source>
        <dbReference type="HAMAP-Rule" id="MF_00440"/>
    </source>
</evidence>
<comment type="similarity">
    <text evidence="8">Belongs to the NrdR family.</text>
</comment>
<sequence>MRCPFCKENEDKVIDSRSSEGGRIIRRRRECLACNRRFTTYEKIAEGFKLTVVKRDRSRVPYDREKLISGLLKACYKRPVSADAIQDLADKVEEEIFRRFDKEVSSIFIGESAMRHLRQIDKVAYIRFASVYMDFKDAGELFEEFRQMMEEGEKAATEDEEKSDEPNSKQPKLF</sequence>
<keyword evidence="4 8" id="KW-0067">ATP-binding</keyword>
<dbReference type="PROSITE" id="PS51161">
    <property type="entry name" value="ATP_CONE"/>
    <property type="match status" value="1"/>
</dbReference>
<dbReference type="HAMAP" id="MF_00440">
    <property type="entry name" value="NrdR"/>
    <property type="match status" value="1"/>
</dbReference>
<evidence type="ECO:0000256" key="1">
    <source>
        <dbReference type="ARBA" id="ARBA00022491"/>
    </source>
</evidence>